<keyword evidence="1" id="KW-0472">Membrane</keyword>
<dbReference type="RefSeq" id="WP_185661334.1">
    <property type="nucleotide sequence ID" value="NZ_CAWPOO010000013.1"/>
</dbReference>
<keyword evidence="1" id="KW-1133">Transmembrane helix</keyword>
<evidence type="ECO:0000256" key="1">
    <source>
        <dbReference type="SAM" id="Phobius"/>
    </source>
</evidence>
<gene>
    <name evidence="2" type="ORF">H5P27_15435</name>
</gene>
<keyword evidence="3" id="KW-1185">Reference proteome</keyword>
<proteinExistence type="predicted"/>
<name>A0A7X1E947_9BACT</name>
<protein>
    <submittedName>
        <fullName evidence="2">ABC transporter permease subunit</fullName>
    </submittedName>
</protein>
<comment type="caution">
    <text evidence="2">The sequence shown here is derived from an EMBL/GenBank/DDBJ whole genome shotgun (WGS) entry which is preliminary data.</text>
</comment>
<dbReference type="Proteomes" id="UP000526501">
    <property type="component" value="Unassembled WGS sequence"/>
</dbReference>
<organism evidence="2 3">
    <name type="scientific">Pelagicoccus albus</name>
    <dbReference type="NCBI Taxonomy" id="415222"/>
    <lineage>
        <taxon>Bacteria</taxon>
        <taxon>Pseudomonadati</taxon>
        <taxon>Verrucomicrobiota</taxon>
        <taxon>Opitutia</taxon>
        <taxon>Puniceicoccales</taxon>
        <taxon>Pelagicoccaceae</taxon>
        <taxon>Pelagicoccus</taxon>
    </lineage>
</organism>
<reference evidence="2 3" key="1">
    <citation type="submission" date="2020-07" db="EMBL/GenBank/DDBJ databases">
        <authorList>
            <person name="Feng X."/>
        </authorList>
    </citation>
    <scope>NUCLEOTIDE SEQUENCE [LARGE SCALE GENOMIC DNA]</scope>
    <source>
        <strain evidence="2 3">JCM23202</strain>
    </source>
</reference>
<feature type="transmembrane region" description="Helical" evidence="1">
    <location>
        <begin position="231"/>
        <end position="251"/>
    </location>
</feature>
<dbReference type="AlphaFoldDB" id="A0A7X1E947"/>
<feature type="transmembrane region" description="Helical" evidence="1">
    <location>
        <begin position="160"/>
        <end position="182"/>
    </location>
</feature>
<dbReference type="EMBL" id="JACHVC010000013">
    <property type="protein sequence ID" value="MBC2607445.1"/>
    <property type="molecule type" value="Genomic_DNA"/>
</dbReference>
<evidence type="ECO:0000313" key="2">
    <source>
        <dbReference type="EMBL" id="MBC2607445.1"/>
    </source>
</evidence>
<feature type="transmembrane region" description="Helical" evidence="1">
    <location>
        <begin position="311"/>
        <end position="330"/>
    </location>
</feature>
<accession>A0A7X1E947</accession>
<keyword evidence="1" id="KW-0812">Transmembrane</keyword>
<feature type="transmembrane region" description="Helical" evidence="1">
    <location>
        <begin position="108"/>
        <end position="129"/>
    </location>
</feature>
<sequence>MKHAWSAQYRRWEGESVGVWTRRLSIARYGLKLCLGGKVIRIFLILSLAQMLVMSGFFFLFGQLVAPESALLLWLEGMGGKEVTDLFRALTSWALLYPEICVDGVYRVIYYFFSFSCPFLTMVIVALFVHKLISGDLASNAIVIYNSKALTRWDYLIGKFMVVSTILSIIWIFPVVGSWLLSNLLSPDWSFFYHSFPSLVRGLTIGIVAVVSLSCLAMLISSLARKTGAAVTYWILGWISLGMISGAAQFAHPALQYLSPVNALRAVSGGIYRMLDLVVDAQGMLPFFGGLFRKVSDGTDPAELPISNGEIVLPLMALACYCAVSIVIVSRKVRAS</sequence>
<feature type="transmembrane region" description="Helical" evidence="1">
    <location>
        <begin position="202"/>
        <end position="224"/>
    </location>
</feature>
<evidence type="ECO:0000313" key="3">
    <source>
        <dbReference type="Proteomes" id="UP000526501"/>
    </source>
</evidence>
<feature type="transmembrane region" description="Helical" evidence="1">
    <location>
        <begin position="42"/>
        <end position="66"/>
    </location>
</feature>